<dbReference type="InterPro" id="IPR025201">
    <property type="entry name" value="KdpD_TM"/>
</dbReference>
<dbReference type="Pfam" id="PF13493">
    <property type="entry name" value="DUF4118"/>
    <property type="match status" value="1"/>
</dbReference>
<keyword evidence="13 15" id="KW-0472">Membrane</keyword>
<feature type="transmembrane region" description="Helical" evidence="15">
    <location>
        <begin position="392"/>
        <end position="411"/>
    </location>
</feature>
<evidence type="ECO:0000256" key="5">
    <source>
        <dbReference type="ARBA" id="ARBA00022553"/>
    </source>
</evidence>
<evidence type="ECO:0000313" key="18">
    <source>
        <dbReference type="Proteomes" id="UP001500621"/>
    </source>
</evidence>
<keyword evidence="9 17" id="KW-0418">Kinase</keyword>
<dbReference type="InterPro" id="IPR038318">
    <property type="entry name" value="KdpD_sf"/>
</dbReference>
<evidence type="ECO:0000256" key="9">
    <source>
        <dbReference type="ARBA" id="ARBA00022777"/>
    </source>
</evidence>
<keyword evidence="6" id="KW-0808">Transferase</keyword>
<dbReference type="InterPro" id="IPR036890">
    <property type="entry name" value="HATPase_C_sf"/>
</dbReference>
<dbReference type="InterPro" id="IPR003852">
    <property type="entry name" value="Sig_transdc_His_kinase_KdpD_N"/>
</dbReference>
<dbReference type="PANTHER" id="PTHR45569:SF1">
    <property type="entry name" value="SENSOR PROTEIN KDPD"/>
    <property type="match status" value="1"/>
</dbReference>
<dbReference type="InterPro" id="IPR005467">
    <property type="entry name" value="His_kinase_dom"/>
</dbReference>
<evidence type="ECO:0000256" key="15">
    <source>
        <dbReference type="SAM" id="Phobius"/>
    </source>
</evidence>
<feature type="coiled-coil region" evidence="14">
    <location>
        <begin position="665"/>
        <end position="692"/>
    </location>
</feature>
<dbReference type="PROSITE" id="PS50109">
    <property type="entry name" value="HIS_KIN"/>
    <property type="match status" value="1"/>
</dbReference>
<dbReference type="PANTHER" id="PTHR45569">
    <property type="entry name" value="SENSOR PROTEIN KDPD"/>
    <property type="match status" value="1"/>
</dbReference>
<dbReference type="Gene3D" id="1.20.120.620">
    <property type="entry name" value="Backbone structure of the membrane domain of e. Coli histidine kinase receptor kdpd"/>
    <property type="match status" value="1"/>
</dbReference>
<evidence type="ECO:0000256" key="3">
    <source>
        <dbReference type="ARBA" id="ARBA00004236"/>
    </source>
</evidence>
<feature type="domain" description="Histidine kinase" evidence="16">
    <location>
        <begin position="634"/>
        <end position="842"/>
    </location>
</feature>
<dbReference type="EMBL" id="BAABIM010000002">
    <property type="protein sequence ID" value="GAA4687268.1"/>
    <property type="molecule type" value="Genomic_DNA"/>
</dbReference>
<dbReference type="InterPro" id="IPR036097">
    <property type="entry name" value="HisK_dim/P_sf"/>
</dbReference>
<proteinExistence type="predicted"/>
<keyword evidence="11 15" id="KW-1133">Transmembrane helix</keyword>
<dbReference type="InterPro" id="IPR004358">
    <property type="entry name" value="Sig_transdc_His_kin-like_C"/>
</dbReference>
<dbReference type="Gene3D" id="3.40.50.300">
    <property type="entry name" value="P-loop containing nucleotide triphosphate hydrolases"/>
    <property type="match status" value="1"/>
</dbReference>
<dbReference type="SMART" id="SM00388">
    <property type="entry name" value="HisKA"/>
    <property type="match status" value="1"/>
</dbReference>
<dbReference type="SUPFAM" id="SSF55874">
    <property type="entry name" value="ATPase domain of HSP90 chaperone/DNA topoisomerase II/histidine kinase"/>
    <property type="match status" value="1"/>
</dbReference>
<dbReference type="InterPro" id="IPR003661">
    <property type="entry name" value="HisK_dim/P_dom"/>
</dbReference>
<keyword evidence="12" id="KW-0902">Two-component regulatory system</keyword>
<dbReference type="SMART" id="SM00387">
    <property type="entry name" value="HATPase_c"/>
    <property type="match status" value="1"/>
</dbReference>
<dbReference type="SUPFAM" id="SSF52540">
    <property type="entry name" value="P-loop containing nucleoside triphosphate hydrolases"/>
    <property type="match status" value="1"/>
</dbReference>
<evidence type="ECO:0000313" key="17">
    <source>
        <dbReference type="EMBL" id="GAA4687268.1"/>
    </source>
</evidence>
<keyword evidence="10" id="KW-0067">ATP-binding</keyword>
<dbReference type="Pfam" id="PF02702">
    <property type="entry name" value="KdpD"/>
    <property type="match status" value="1"/>
</dbReference>
<dbReference type="Gene3D" id="3.40.50.620">
    <property type="entry name" value="HUPs"/>
    <property type="match status" value="1"/>
</dbReference>
<reference evidence="18" key="1">
    <citation type="journal article" date="2019" name="Int. J. Syst. Evol. Microbiol.">
        <title>The Global Catalogue of Microorganisms (GCM) 10K type strain sequencing project: providing services to taxonomists for standard genome sequencing and annotation.</title>
        <authorList>
            <consortium name="The Broad Institute Genomics Platform"/>
            <consortium name="The Broad Institute Genome Sequencing Center for Infectious Disease"/>
            <person name="Wu L."/>
            <person name="Ma J."/>
        </authorList>
    </citation>
    <scope>NUCLEOTIDE SEQUENCE [LARGE SCALE GENOMIC DNA]</scope>
    <source>
        <strain evidence="18">JCM 18127</strain>
    </source>
</reference>
<dbReference type="Pfam" id="PF02518">
    <property type="entry name" value="HATPase_c"/>
    <property type="match status" value="1"/>
</dbReference>
<comment type="catalytic activity">
    <reaction evidence="1">
        <text>ATP + protein L-histidine = ADP + protein N-phospho-L-histidine.</text>
        <dbReference type="EC" id="2.7.13.3"/>
    </reaction>
</comment>
<evidence type="ECO:0000256" key="7">
    <source>
        <dbReference type="ARBA" id="ARBA00022692"/>
    </source>
</evidence>
<evidence type="ECO:0000256" key="11">
    <source>
        <dbReference type="ARBA" id="ARBA00022989"/>
    </source>
</evidence>
<comment type="subcellular location">
    <subcellularLocation>
        <location evidence="3">Cell membrane</location>
    </subcellularLocation>
    <subcellularLocation>
        <location evidence="2">Membrane</location>
        <topology evidence="2">Multi-pass membrane protein</topology>
    </subcellularLocation>
</comment>
<evidence type="ECO:0000256" key="12">
    <source>
        <dbReference type="ARBA" id="ARBA00023012"/>
    </source>
</evidence>
<dbReference type="PRINTS" id="PR00344">
    <property type="entry name" value="BCTRLSENSOR"/>
</dbReference>
<dbReference type="SUPFAM" id="SSF52402">
    <property type="entry name" value="Adenine nucleotide alpha hydrolases-like"/>
    <property type="match status" value="1"/>
</dbReference>
<dbReference type="Gene3D" id="1.10.287.130">
    <property type="match status" value="1"/>
</dbReference>
<feature type="transmembrane region" description="Helical" evidence="15">
    <location>
        <begin position="471"/>
        <end position="488"/>
    </location>
</feature>
<accession>A0ABP8WFY5</accession>
<keyword evidence="8" id="KW-0547">Nucleotide-binding</keyword>
<comment type="caution">
    <text evidence="17">The sequence shown here is derived from an EMBL/GenBank/DDBJ whole genome shotgun (WGS) entry which is preliminary data.</text>
</comment>
<dbReference type="Proteomes" id="UP001500621">
    <property type="component" value="Unassembled WGS sequence"/>
</dbReference>
<dbReference type="InterPro" id="IPR003594">
    <property type="entry name" value="HATPase_dom"/>
</dbReference>
<evidence type="ECO:0000256" key="6">
    <source>
        <dbReference type="ARBA" id="ARBA00022679"/>
    </source>
</evidence>
<dbReference type="SUPFAM" id="SSF47384">
    <property type="entry name" value="Homodimeric domain of signal transducing histidine kinase"/>
    <property type="match status" value="1"/>
</dbReference>
<protein>
    <recommendedName>
        <fullName evidence="4">histidine kinase</fullName>
        <ecNumber evidence="4">2.7.13.3</ecNumber>
    </recommendedName>
</protein>
<sequence length="842" mass="89835">MPGETIGGVEPPRPRRGRLTVYLGAAPGVGKTYAMLGEARRRCERGTDVVVGYVETHGRPYTEQALQGLEVLPRRHVEHRGAQLTELDVEAVLERAPAVVCIDELAHTNVPGSAREKRAEDVEVIRAAGIDVITTVNIQHLESLNDEVERITGVRQRETVPDQVVRTAEQIELVDMSPEALRRRMAHGNVYRAENVDASLTSYFRVGNLTALRELALLWLADRVDDALGDYRRAHRIEHPWPTKERIVVALTGGPESETLLRRGARLAQRAAGSELLAVHVLATDGLGAPDERRLARAQQLVDSLDGSFHTVVGEDVPAAVVDFASGANATMVVVGVSRHSRLRRLFAGSTGDRVAQLAGSIDVHLVTHDQVARTGRVRPALFSPLSPRRQVVGWAGAVVLPLLLALLLRDTAETDQLAVVELLLLAATVLVALVGGLLPALLAALSSFLCLNYWFTQPTGGLSVSRGSDVVALVVFVAVAAGVASVVDRASRRAGEALRARTEAATLGGLSRSVLTGQDTAEAVVERVREMFGQESVALLERSPAGWTVLAASPGPGGPCATTPEEGDTRVRVDDDRELVLCGEPLRATDRRVLEAFAVQCSLVLEYRRLRTREDRAVALESAEATSTSLLRAVSHDLRTPLATMRASVDGLVGGLELLAPGDREELVGSLDDATHQLERLIDNLLDLSRVQAGLLTPALRALSLEEVLPLAVSGHPPGAVELDVAESVPLVRTDAGLLERVVANLVGNAVRVSAGEPVRVLAHVLSETVEILVVDRGPGVAPARRERMFEPFQRLDDTSPGGLGLGLAVARGLAESVGATLDAEDTPGGGLTMVLGVPRA</sequence>
<dbReference type="InterPro" id="IPR014729">
    <property type="entry name" value="Rossmann-like_a/b/a_fold"/>
</dbReference>
<dbReference type="Pfam" id="PF00582">
    <property type="entry name" value="Usp"/>
    <property type="match status" value="1"/>
</dbReference>
<dbReference type="InterPro" id="IPR006016">
    <property type="entry name" value="UspA"/>
</dbReference>
<evidence type="ECO:0000256" key="14">
    <source>
        <dbReference type="SAM" id="Coils"/>
    </source>
</evidence>
<feature type="transmembrane region" description="Helical" evidence="15">
    <location>
        <begin position="423"/>
        <end position="456"/>
    </location>
</feature>
<evidence type="ECO:0000256" key="2">
    <source>
        <dbReference type="ARBA" id="ARBA00004141"/>
    </source>
</evidence>
<evidence type="ECO:0000256" key="13">
    <source>
        <dbReference type="ARBA" id="ARBA00023136"/>
    </source>
</evidence>
<dbReference type="Gene3D" id="3.30.565.10">
    <property type="entry name" value="Histidine kinase-like ATPase, C-terminal domain"/>
    <property type="match status" value="1"/>
</dbReference>
<gene>
    <name evidence="17" type="ORF">GCM10023226_26390</name>
</gene>
<evidence type="ECO:0000256" key="10">
    <source>
        <dbReference type="ARBA" id="ARBA00022840"/>
    </source>
</evidence>
<evidence type="ECO:0000256" key="8">
    <source>
        <dbReference type="ARBA" id="ARBA00022741"/>
    </source>
</evidence>
<evidence type="ECO:0000256" key="4">
    <source>
        <dbReference type="ARBA" id="ARBA00012438"/>
    </source>
</evidence>
<dbReference type="CDD" id="cd00082">
    <property type="entry name" value="HisKA"/>
    <property type="match status" value="1"/>
</dbReference>
<keyword evidence="7 15" id="KW-0812">Transmembrane</keyword>
<name>A0ABP8WFY5_9ACTN</name>
<evidence type="ECO:0000256" key="1">
    <source>
        <dbReference type="ARBA" id="ARBA00000085"/>
    </source>
</evidence>
<organism evidence="17 18">
    <name type="scientific">Nocardioides nanhaiensis</name>
    <dbReference type="NCBI Taxonomy" id="1476871"/>
    <lineage>
        <taxon>Bacteria</taxon>
        <taxon>Bacillati</taxon>
        <taxon>Actinomycetota</taxon>
        <taxon>Actinomycetes</taxon>
        <taxon>Propionibacteriales</taxon>
        <taxon>Nocardioidaceae</taxon>
        <taxon>Nocardioides</taxon>
    </lineage>
</organism>
<dbReference type="Pfam" id="PF00512">
    <property type="entry name" value="HisKA"/>
    <property type="match status" value="1"/>
</dbReference>
<dbReference type="InterPro" id="IPR027417">
    <property type="entry name" value="P-loop_NTPase"/>
</dbReference>
<keyword evidence="14" id="KW-0175">Coiled coil</keyword>
<dbReference type="GO" id="GO:0016301">
    <property type="term" value="F:kinase activity"/>
    <property type="evidence" value="ECO:0007669"/>
    <property type="project" value="UniProtKB-KW"/>
</dbReference>
<keyword evidence="5" id="KW-0597">Phosphoprotein</keyword>
<dbReference type="InterPro" id="IPR052023">
    <property type="entry name" value="Histidine_kinase_KdpD"/>
</dbReference>
<evidence type="ECO:0000259" key="16">
    <source>
        <dbReference type="PROSITE" id="PS50109"/>
    </source>
</evidence>
<dbReference type="EC" id="2.7.13.3" evidence="4"/>
<keyword evidence="18" id="KW-1185">Reference proteome</keyword>